<name>A0A1F8EG25_9BACT</name>
<dbReference type="Proteomes" id="UP000176893">
    <property type="component" value="Unassembled WGS sequence"/>
</dbReference>
<dbReference type="STRING" id="1802661.A2649_01440"/>
<evidence type="ECO:0000313" key="2">
    <source>
        <dbReference type="Proteomes" id="UP000176893"/>
    </source>
</evidence>
<gene>
    <name evidence="1" type="ORF">A2649_01440</name>
</gene>
<organism evidence="1 2">
    <name type="scientific">Candidatus Yanofskybacteria bacterium RIFCSPHIGHO2_01_FULL_41_26</name>
    <dbReference type="NCBI Taxonomy" id="1802661"/>
    <lineage>
        <taxon>Bacteria</taxon>
        <taxon>Candidatus Yanofskyibacteriota</taxon>
    </lineage>
</organism>
<comment type="caution">
    <text evidence="1">The sequence shown here is derived from an EMBL/GenBank/DDBJ whole genome shotgun (WGS) entry which is preliminary data.</text>
</comment>
<dbReference type="AlphaFoldDB" id="A0A1F8EG25"/>
<reference evidence="1 2" key="1">
    <citation type="journal article" date="2016" name="Nat. Commun.">
        <title>Thousands of microbial genomes shed light on interconnected biogeochemical processes in an aquifer system.</title>
        <authorList>
            <person name="Anantharaman K."/>
            <person name="Brown C.T."/>
            <person name="Hug L.A."/>
            <person name="Sharon I."/>
            <person name="Castelle C.J."/>
            <person name="Probst A.J."/>
            <person name="Thomas B.C."/>
            <person name="Singh A."/>
            <person name="Wilkins M.J."/>
            <person name="Karaoz U."/>
            <person name="Brodie E.L."/>
            <person name="Williams K.H."/>
            <person name="Hubbard S.S."/>
            <person name="Banfield J.F."/>
        </authorList>
    </citation>
    <scope>NUCLEOTIDE SEQUENCE [LARGE SCALE GENOMIC DNA]</scope>
</reference>
<sequence>MLFIVLKSKISNDIRCGLYRSFEDLWQANGSRDSFNYYWEILETFKANEEYSQNIEHLLSFTKDPFTPSNLAKAFCFGLQCGRNEKKILKARIDELTIVAGRARWQGTESTLREIENLQKRLAELE</sequence>
<accession>A0A1F8EG25</accession>
<evidence type="ECO:0000313" key="1">
    <source>
        <dbReference type="EMBL" id="OGM99008.1"/>
    </source>
</evidence>
<dbReference type="EMBL" id="MGJB01000006">
    <property type="protein sequence ID" value="OGM99008.1"/>
    <property type="molecule type" value="Genomic_DNA"/>
</dbReference>
<protein>
    <submittedName>
        <fullName evidence="1">Uncharacterized protein</fullName>
    </submittedName>
</protein>
<proteinExistence type="predicted"/>